<dbReference type="Gene3D" id="1.10.287.70">
    <property type="match status" value="1"/>
</dbReference>
<proteinExistence type="predicted"/>
<dbReference type="Gene3D" id="1.10.287.630">
    <property type="entry name" value="Helix hairpin bin"/>
    <property type="match status" value="1"/>
</dbReference>
<dbReference type="InterPro" id="IPR000595">
    <property type="entry name" value="cNMP-bd_dom"/>
</dbReference>
<reference evidence="3" key="2">
    <citation type="submission" date="2019-06" db="EMBL/GenBank/DDBJ databases">
        <title>Genomics analysis of Aphanomyces spp. identifies a new class of oomycete effector associated with host adaptation.</title>
        <authorList>
            <person name="Gaulin E."/>
        </authorList>
    </citation>
    <scope>NUCLEOTIDE SEQUENCE</scope>
    <source>
        <strain evidence="3">CBS 578.67</strain>
    </source>
</reference>
<evidence type="ECO:0000313" key="4">
    <source>
        <dbReference type="EMBL" id="VFT93196.1"/>
    </source>
</evidence>
<evidence type="ECO:0000313" key="3">
    <source>
        <dbReference type="EMBL" id="KAF0692499.1"/>
    </source>
</evidence>
<dbReference type="PROSITE" id="PS50042">
    <property type="entry name" value="CNMP_BINDING_3"/>
    <property type="match status" value="1"/>
</dbReference>
<accession>A0A485L6N2</accession>
<dbReference type="OrthoDB" id="421226at2759"/>
<feature type="transmembrane region" description="Helical" evidence="1">
    <location>
        <begin position="323"/>
        <end position="346"/>
    </location>
</feature>
<name>A0A485L6N2_9STRA</name>
<dbReference type="PANTHER" id="PTHR45689">
    <property type="entry name" value="I[[H]] CHANNEL, ISOFORM E"/>
    <property type="match status" value="1"/>
</dbReference>
<dbReference type="GO" id="GO:0035725">
    <property type="term" value="P:sodium ion transmembrane transport"/>
    <property type="evidence" value="ECO:0007669"/>
    <property type="project" value="TreeGrafter"/>
</dbReference>
<dbReference type="InterPro" id="IPR018490">
    <property type="entry name" value="cNMP-bd_dom_sf"/>
</dbReference>
<dbReference type="PROSITE" id="PS00889">
    <property type="entry name" value="CNMP_BINDING_2"/>
    <property type="match status" value="1"/>
</dbReference>
<dbReference type="SUPFAM" id="SSF81324">
    <property type="entry name" value="Voltage-gated potassium channels"/>
    <property type="match status" value="1"/>
</dbReference>
<evidence type="ECO:0000259" key="2">
    <source>
        <dbReference type="PROSITE" id="PS50042"/>
    </source>
</evidence>
<dbReference type="GO" id="GO:0098855">
    <property type="term" value="C:HCN channel complex"/>
    <property type="evidence" value="ECO:0007669"/>
    <property type="project" value="TreeGrafter"/>
</dbReference>
<dbReference type="PANTHER" id="PTHR45689:SF5">
    <property type="entry name" value="I[[H]] CHANNEL, ISOFORM E"/>
    <property type="match status" value="1"/>
</dbReference>
<dbReference type="GO" id="GO:0003254">
    <property type="term" value="P:regulation of membrane depolarization"/>
    <property type="evidence" value="ECO:0007669"/>
    <property type="project" value="TreeGrafter"/>
</dbReference>
<dbReference type="CDD" id="cd00038">
    <property type="entry name" value="CAP_ED"/>
    <property type="match status" value="1"/>
</dbReference>
<protein>
    <submittedName>
        <fullName evidence="4">Aste57867_16421 protein</fullName>
    </submittedName>
</protein>
<dbReference type="SMART" id="SM00100">
    <property type="entry name" value="cNMP"/>
    <property type="match status" value="1"/>
</dbReference>
<sequence length="783" mass="88529">MAQDMEQSAPKGLIRHLSRNIVDLAGASTNKIFGHDHATPPMIKSASVVPFGEQRRMSVDTRSRGSIGYEPMRRISNARKTSQMTTTHHGADTVFALRAVAKLNKNLNKSHHTKRSLQKLDTDRHAKVLEQYTIRVHNKHAEEDVVVITQTFPLFLINPTVRWYKIWQLCTLGLIIYQSFQIPYALGFGSSVTNPFRDYEGISINCIFGFDFLLNCNTALPDLIHVNRYITSRRTILWQYAKGWMFLDLIAFFPIDIAVYVIALGSTANSAGGQGSSFTFLSLLKAVRLPRLLRLARLVRVLKILQIPPEWKRWLLYSRYSHLIRLVSTIVFFYFTIHIAACLWIGSVASANWTDMFQTIPPDAVSDYALSIFFCLTTFLGQPGNLHNQTEVVFSTTLVFIGSLLMAAVFGDVAVLLANFHEKQNDYKKKMESLFSCMETMRLPLDLQNRINEFYQTMWEVHETLDGQPATLTSELSRNLATEVELFLRLDMINRVPIFHACSKRVIQEIVMKLTMAVFLPGDYVVVRGELASEMYFVQTGVCEVTQGGRDASLASVDKSAAAAAKPEDEILIRLLKQGDFFGEIALLMQCKRTANVRAKIFAELCVLTRDVFESITERYVEDRERMEKHITEKYDPTVLQQIADQKRFQSVVDMPGTTTSPKSSLLSAATSKEFMQPHMSSSGESGLADRVRGLEESLARIEAKQDAILTSLLKRDGLHHHSHHQAPSQHQYHHQQHYMSPQFSMLSAATHEEDDLVSEVIDGSRGDTFKETGGETEPMLGI</sequence>
<dbReference type="InterPro" id="IPR018488">
    <property type="entry name" value="cNMP-bd_CS"/>
</dbReference>
<dbReference type="AlphaFoldDB" id="A0A485L6N2"/>
<dbReference type="PROSITE" id="PS00888">
    <property type="entry name" value="CNMP_BINDING_1"/>
    <property type="match status" value="1"/>
</dbReference>
<dbReference type="Gene3D" id="2.60.120.10">
    <property type="entry name" value="Jelly Rolls"/>
    <property type="match status" value="1"/>
</dbReference>
<dbReference type="EMBL" id="VJMH01005875">
    <property type="protein sequence ID" value="KAF0692499.1"/>
    <property type="molecule type" value="Genomic_DNA"/>
</dbReference>
<keyword evidence="1" id="KW-0472">Membrane</keyword>
<evidence type="ECO:0000256" key="1">
    <source>
        <dbReference type="SAM" id="Phobius"/>
    </source>
</evidence>
<dbReference type="Pfam" id="PF00027">
    <property type="entry name" value="cNMP_binding"/>
    <property type="match status" value="1"/>
</dbReference>
<organism evidence="4 5">
    <name type="scientific">Aphanomyces stellatus</name>
    <dbReference type="NCBI Taxonomy" id="120398"/>
    <lineage>
        <taxon>Eukaryota</taxon>
        <taxon>Sar</taxon>
        <taxon>Stramenopiles</taxon>
        <taxon>Oomycota</taxon>
        <taxon>Saprolegniomycetes</taxon>
        <taxon>Saprolegniales</taxon>
        <taxon>Verrucalvaceae</taxon>
        <taxon>Aphanomyces</taxon>
    </lineage>
</organism>
<dbReference type="Proteomes" id="UP000332933">
    <property type="component" value="Unassembled WGS sequence"/>
</dbReference>
<dbReference type="InterPro" id="IPR014710">
    <property type="entry name" value="RmlC-like_jellyroll"/>
</dbReference>
<keyword evidence="1" id="KW-1133">Transmembrane helix</keyword>
<feature type="domain" description="Cyclic nucleotide-binding" evidence="2">
    <location>
        <begin position="498"/>
        <end position="634"/>
    </location>
</feature>
<dbReference type="EMBL" id="CAADRA010005896">
    <property type="protein sequence ID" value="VFT93196.1"/>
    <property type="molecule type" value="Genomic_DNA"/>
</dbReference>
<reference evidence="4 5" key="1">
    <citation type="submission" date="2019-03" db="EMBL/GenBank/DDBJ databases">
        <authorList>
            <person name="Gaulin E."/>
            <person name="Dumas B."/>
        </authorList>
    </citation>
    <scope>NUCLEOTIDE SEQUENCE [LARGE SCALE GENOMIC DNA]</scope>
    <source>
        <strain evidence="4">CBS 568.67</strain>
    </source>
</reference>
<keyword evidence="1" id="KW-0812">Transmembrane</keyword>
<dbReference type="GO" id="GO:0005249">
    <property type="term" value="F:voltage-gated potassium channel activity"/>
    <property type="evidence" value="ECO:0007669"/>
    <property type="project" value="TreeGrafter"/>
</dbReference>
<dbReference type="SUPFAM" id="SSF51206">
    <property type="entry name" value="cAMP-binding domain-like"/>
    <property type="match status" value="1"/>
</dbReference>
<feature type="transmembrane region" description="Helical" evidence="1">
    <location>
        <begin position="243"/>
        <end position="263"/>
    </location>
</feature>
<gene>
    <name evidence="4" type="primary">Aste57867_16421</name>
    <name evidence="3" type="ORF">As57867_016364</name>
    <name evidence="4" type="ORF">ASTE57867_16421</name>
</gene>
<keyword evidence="5" id="KW-1185">Reference proteome</keyword>
<dbReference type="InterPro" id="IPR051413">
    <property type="entry name" value="K/Na_HCN_channel"/>
</dbReference>
<evidence type="ECO:0000313" key="5">
    <source>
        <dbReference type="Proteomes" id="UP000332933"/>
    </source>
</evidence>
<feature type="transmembrane region" description="Helical" evidence="1">
    <location>
        <begin position="392"/>
        <end position="420"/>
    </location>
</feature>